<dbReference type="InterPro" id="IPR000914">
    <property type="entry name" value="SBP_5_dom"/>
</dbReference>
<keyword evidence="4 5" id="KW-0732">Signal</keyword>
<dbReference type="InterPro" id="IPR030678">
    <property type="entry name" value="Peptide/Ni-bd"/>
</dbReference>
<dbReference type="PROSITE" id="PS51257">
    <property type="entry name" value="PROKAR_LIPOPROTEIN"/>
    <property type="match status" value="1"/>
</dbReference>
<feature type="signal peptide" evidence="5">
    <location>
        <begin position="1"/>
        <end position="25"/>
    </location>
</feature>
<dbReference type="InterPro" id="IPR039424">
    <property type="entry name" value="SBP_5"/>
</dbReference>
<dbReference type="PIRSF" id="PIRSF002741">
    <property type="entry name" value="MppA"/>
    <property type="match status" value="1"/>
</dbReference>
<dbReference type="SUPFAM" id="SSF53850">
    <property type="entry name" value="Periplasmic binding protein-like II"/>
    <property type="match status" value="1"/>
</dbReference>
<dbReference type="GO" id="GO:0043190">
    <property type="term" value="C:ATP-binding cassette (ABC) transporter complex"/>
    <property type="evidence" value="ECO:0007669"/>
    <property type="project" value="InterPro"/>
</dbReference>
<sequence length="595" mass="67672" precursor="true">MKQIPTKLYSLLLLLVLFSCLSLTSCDNSSSTEAGNVREAKGGRFYGGVFNVNETEYFRTLFPLNIVDVYSYRIASQIYEGLFKLDPKTLKVTNGLAESYELSDDRLVYTIRLKKGVYFHNDAAFLDGKGREFNAEDVKYCFTRLATQSRDNQGFHVIGGVIKGATEYYTATTNGAKPANEIEGIKIIDKYTVQITLDKPNALFLNYLARPEAYIFAKEAYEKYGVDMGGKAIGTGAFVLADVEEDVSVILKRNDNYHGIDEAGNRLPYLEAVKVYFIKDKKTELFEFRKNKLDMVYRLPTDYIIDIIDEYQRADGSLPFELEHEPEMQTQILSFMTADEIFKNADVRRAFSFAINKGEIFECVLGGEAYEAGHHGITPPSFKDKGYPDDVYGYAYNPDSARYYFNKAGYRNAKDFPKITLELNAEGDRNTNVAVEIKKDLKDVLGVDIELNIVPMAQSTDKMMTGNFQLIKLSWIADFPSPEAFIRMFYGKNVPSTVGTVSYPNLSRYQNPEFDELYEKAMNAVNEEEAIKYFAQAENLAMRDAPIIVLWYDEGYRLLQPNVKNLPNNPMQYRDFSQVYLEPKATDNLNNTQGK</sequence>
<comment type="similarity">
    <text evidence="2">Belongs to the bacterial solute-binding protein 5 family.</text>
</comment>
<name>I4ALT6_BERLS</name>
<dbReference type="Pfam" id="PF00496">
    <property type="entry name" value="SBP_bac_5"/>
    <property type="match status" value="1"/>
</dbReference>
<dbReference type="CDD" id="cd00995">
    <property type="entry name" value="PBP2_NikA_DppA_OppA_like"/>
    <property type="match status" value="1"/>
</dbReference>
<evidence type="ECO:0000313" key="7">
    <source>
        <dbReference type="EMBL" id="AFM04921.1"/>
    </source>
</evidence>
<reference evidence="8" key="1">
    <citation type="submission" date="2012-06" db="EMBL/GenBank/DDBJ databases">
        <title>The complete genome of Flexibacter litoralis DSM 6794.</title>
        <authorList>
            <person name="Lucas S."/>
            <person name="Copeland A."/>
            <person name="Lapidus A."/>
            <person name="Glavina del Rio T."/>
            <person name="Dalin E."/>
            <person name="Tice H."/>
            <person name="Bruce D."/>
            <person name="Goodwin L."/>
            <person name="Pitluck S."/>
            <person name="Peters L."/>
            <person name="Ovchinnikova G."/>
            <person name="Lu M."/>
            <person name="Kyrpides N."/>
            <person name="Mavromatis K."/>
            <person name="Ivanova N."/>
            <person name="Brettin T."/>
            <person name="Detter J.C."/>
            <person name="Han C."/>
            <person name="Larimer F."/>
            <person name="Land M."/>
            <person name="Hauser L."/>
            <person name="Markowitz V."/>
            <person name="Cheng J.-F."/>
            <person name="Hugenholtz P."/>
            <person name="Woyke T."/>
            <person name="Wu D."/>
            <person name="Spring S."/>
            <person name="Lang E."/>
            <person name="Kopitz M."/>
            <person name="Brambilla E."/>
            <person name="Klenk H.-P."/>
            <person name="Eisen J.A."/>
        </authorList>
    </citation>
    <scope>NUCLEOTIDE SEQUENCE [LARGE SCALE GENOMIC DNA]</scope>
    <source>
        <strain evidence="8">ATCC 23117 / DSM 6794 / NBRC 15988 / NCIMB 1366 / Sio-4</strain>
    </source>
</reference>
<organism evidence="7 8">
    <name type="scientific">Bernardetia litoralis (strain ATCC 23117 / DSM 6794 / NBRC 15988 / NCIMB 1366 / Fx l1 / Sio-4)</name>
    <name type="common">Flexibacter litoralis</name>
    <dbReference type="NCBI Taxonomy" id="880071"/>
    <lineage>
        <taxon>Bacteria</taxon>
        <taxon>Pseudomonadati</taxon>
        <taxon>Bacteroidota</taxon>
        <taxon>Cytophagia</taxon>
        <taxon>Cytophagales</taxon>
        <taxon>Bernardetiaceae</taxon>
        <taxon>Bernardetia</taxon>
    </lineage>
</organism>
<dbReference type="PANTHER" id="PTHR30290:SF10">
    <property type="entry name" value="PERIPLASMIC OLIGOPEPTIDE-BINDING PROTEIN-RELATED"/>
    <property type="match status" value="1"/>
</dbReference>
<evidence type="ECO:0000259" key="6">
    <source>
        <dbReference type="Pfam" id="PF00496"/>
    </source>
</evidence>
<protein>
    <submittedName>
        <fullName evidence="7">ABC-type dipeptide transport system, periplasmic component</fullName>
    </submittedName>
</protein>
<keyword evidence="3" id="KW-0813">Transport</keyword>
<dbReference type="Gene3D" id="3.40.190.10">
    <property type="entry name" value="Periplasmic binding protein-like II"/>
    <property type="match status" value="1"/>
</dbReference>
<dbReference type="GO" id="GO:1904680">
    <property type="term" value="F:peptide transmembrane transporter activity"/>
    <property type="evidence" value="ECO:0007669"/>
    <property type="project" value="TreeGrafter"/>
</dbReference>
<comment type="subcellular location">
    <subcellularLocation>
        <location evidence="1">Cell envelope</location>
    </subcellularLocation>
</comment>
<dbReference type="HOGENOM" id="CLU_017028_6_0_10"/>
<feature type="chain" id="PRO_5003686042" evidence="5">
    <location>
        <begin position="26"/>
        <end position="595"/>
    </location>
</feature>
<accession>I4ALT6</accession>
<dbReference type="RefSeq" id="WP_014798358.1">
    <property type="nucleotide sequence ID" value="NC_018018.1"/>
</dbReference>
<dbReference type="Proteomes" id="UP000006054">
    <property type="component" value="Chromosome"/>
</dbReference>
<dbReference type="OrthoDB" id="9772924at2"/>
<feature type="domain" description="Solute-binding protein family 5" evidence="6">
    <location>
        <begin position="91"/>
        <end position="493"/>
    </location>
</feature>
<evidence type="ECO:0000256" key="5">
    <source>
        <dbReference type="SAM" id="SignalP"/>
    </source>
</evidence>
<keyword evidence="8" id="KW-1185">Reference proteome</keyword>
<evidence type="ECO:0000313" key="8">
    <source>
        <dbReference type="Proteomes" id="UP000006054"/>
    </source>
</evidence>
<dbReference type="AlphaFoldDB" id="I4ALT6"/>
<gene>
    <name evidence="7" type="ordered locus">Fleli_2557</name>
</gene>
<dbReference type="EMBL" id="CP003345">
    <property type="protein sequence ID" value="AFM04921.1"/>
    <property type="molecule type" value="Genomic_DNA"/>
</dbReference>
<dbReference type="Gene3D" id="3.90.76.10">
    <property type="entry name" value="Dipeptide-binding Protein, Domain 1"/>
    <property type="match status" value="1"/>
</dbReference>
<evidence type="ECO:0000256" key="1">
    <source>
        <dbReference type="ARBA" id="ARBA00004196"/>
    </source>
</evidence>
<dbReference type="GO" id="GO:0015833">
    <property type="term" value="P:peptide transport"/>
    <property type="evidence" value="ECO:0007669"/>
    <property type="project" value="TreeGrafter"/>
</dbReference>
<dbReference type="eggNOG" id="COG4166">
    <property type="taxonomic scope" value="Bacteria"/>
</dbReference>
<dbReference type="Gene3D" id="3.10.105.10">
    <property type="entry name" value="Dipeptide-binding Protein, Domain 3"/>
    <property type="match status" value="1"/>
</dbReference>
<evidence type="ECO:0000256" key="3">
    <source>
        <dbReference type="ARBA" id="ARBA00022448"/>
    </source>
</evidence>
<dbReference type="GO" id="GO:0030288">
    <property type="term" value="C:outer membrane-bounded periplasmic space"/>
    <property type="evidence" value="ECO:0007669"/>
    <property type="project" value="UniProtKB-ARBA"/>
</dbReference>
<evidence type="ECO:0000256" key="2">
    <source>
        <dbReference type="ARBA" id="ARBA00005695"/>
    </source>
</evidence>
<evidence type="ECO:0000256" key="4">
    <source>
        <dbReference type="ARBA" id="ARBA00022729"/>
    </source>
</evidence>
<dbReference type="PANTHER" id="PTHR30290">
    <property type="entry name" value="PERIPLASMIC BINDING COMPONENT OF ABC TRANSPORTER"/>
    <property type="match status" value="1"/>
</dbReference>
<proteinExistence type="inferred from homology"/>
<dbReference type="STRING" id="880071.Fleli_2557"/>
<dbReference type="KEGG" id="fli:Fleli_2557"/>